<comment type="caution">
    <text evidence="2">The sequence shown here is derived from an EMBL/GenBank/DDBJ whole genome shotgun (WGS) entry which is preliminary data.</text>
</comment>
<evidence type="ECO:0000313" key="2">
    <source>
        <dbReference type="EMBL" id="CAK5279108.1"/>
    </source>
</evidence>
<keyword evidence="3" id="KW-1185">Reference proteome</keyword>
<evidence type="ECO:0000259" key="1">
    <source>
        <dbReference type="Pfam" id="PF13391"/>
    </source>
</evidence>
<organism evidence="2 3">
    <name type="scientific">Mycena citricolor</name>
    <dbReference type="NCBI Taxonomy" id="2018698"/>
    <lineage>
        <taxon>Eukaryota</taxon>
        <taxon>Fungi</taxon>
        <taxon>Dikarya</taxon>
        <taxon>Basidiomycota</taxon>
        <taxon>Agaricomycotina</taxon>
        <taxon>Agaricomycetes</taxon>
        <taxon>Agaricomycetidae</taxon>
        <taxon>Agaricales</taxon>
        <taxon>Marasmiineae</taxon>
        <taxon>Mycenaceae</taxon>
        <taxon>Mycena</taxon>
    </lineage>
</organism>
<name>A0AAD2HQS2_9AGAR</name>
<feature type="domain" description="HNH nuclease" evidence="1">
    <location>
        <begin position="161"/>
        <end position="266"/>
    </location>
</feature>
<dbReference type="EMBL" id="CAVNYO010000434">
    <property type="protein sequence ID" value="CAK5279108.1"/>
    <property type="molecule type" value="Genomic_DNA"/>
</dbReference>
<dbReference type="AlphaFoldDB" id="A0AAD2HQS2"/>
<reference evidence="2" key="1">
    <citation type="submission" date="2023-11" db="EMBL/GenBank/DDBJ databases">
        <authorList>
            <person name="De Vega J J."/>
            <person name="De Vega J J."/>
        </authorList>
    </citation>
    <scope>NUCLEOTIDE SEQUENCE</scope>
</reference>
<protein>
    <recommendedName>
        <fullName evidence="1">HNH nuclease domain-containing protein</fullName>
    </recommendedName>
</protein>
<sequence>MSHRRTDSASSTCTVLTCTSDQFWDVYDNDKLSTIELVRDVLNNAIRPRKTFLRQSDTRFHLDDLLVGMLQQAPDPSGQRYVAVALLIAHEKGTEAVIDIARAWMDYLFLPMLSIARAVRTEPTSSQTPTIDTTVQHIEGADRLEQTRLRDLTSQREQHRCAITGAFDLSFVSKLLQQGRGKEIPDVPQLRMEAAHIIPFLLNDFDNKPDITSEIRDAARTWDMLQSWTNLDLRKILGSKINSPANAIFMTAEEHHSFGRFRFYLDKQTYPDIPNRYQARMVQDGRRFSNGRVSTIVDFRKVEGIDLPDPQFLEIHAAFARVLNLCGAAEYFESVERNAEGGMTLLTDGTTDIESLLLCRLPIAAY</sequence>
<gene>
    <name evidence="2" type="ORF">MYCIT1_LOCUS28921</name>
</gene>
<proteinExistence type="predicted"/>
<accession>A0AAD2HQS2</accession>
<dbReference type="Proteomes" id="UP001295794">
    <property type="component" value="Unassembled WGS sequence"/>
</dbReference>
<evidence type="ECO:0000313" key="3">
    <source>
        <dbReference type="Proteomes" id="UP001295794"/>
    </source>
</evidence>
<dbReference type="Pfam" id="PF13391">
    <property type="entry name" value="HNH_2"/>
    <property type="match status" value="1"/>
</dbReference>
<dbReference type="InterPro" id="IPR003615">
    <property type="entry name" value="HNH_nuc"/>
</dbReference>